<dbReference type="AlphaFoldDB" id="A0AAX3J6T7"/>
<evidence type="ECO:0000313" key="3">
    <source>
        <dbReference type="Proteomes" id="UP000433737"/>
    </source>
</evidence>
<sequence>MNRCARSCTSRKKESDREWREVRYFPPIKLPRPFPPPDFVYSSLKSNQPGKEKSDEHVQYLRGSD</sequence>
<proteinExistence type="predicted"/>
<evidence type="ECO:0000256" key="1">
    <source>
        <dbReference type="SAM" id="MobiDB-lite"/>
    </source>
</evidence>
<dbReference type="EMBL" id="CABWMH010000011">
    <property type="protein sequence ID" value="VXB91524.1"/>
    <property type="molecule type" value="Genomic_DNA"/>
</dbReference>
<dbReference type="Proteomes" id="UP000433737">
    <property type="component" value="Unassembled WGS sequence"/>
</dbReference>
<feature type="region of interest" description="Disordered" evidence="1">
    <location>
        <begin position="39"/>
        <end position="65"/>
    </location>
</feature>
<accession>A0AAX3J6T7</accession>
<evidence type="ECO:0000313" key="2">
    <source>
        <dbReference type="EMBL" id="VXB91524.1"/>
    </source>
</evidence>
<name>A0AAX3J6T7_9GAMM</name>
<protein>
    <submittedName>
        <fullName evidence="2">Uncharacterized protein</fullName>
    </submittedName>
</protein>
<feature type="compositionally biased region" description="Basic and acidic residues" evidence="1">
    <location>
        <begin position="50"/>
        <end position="65"/>
    </location>
</feature>
<comment type="caution">
    <text evidence="2">The sequence shown here is derived from an EMBL/GenBank/DDBJ whole genome shotgun (WGS) entry which is preliminary data.</text>
</comment>
<gene>
    <name evidence="2" type="ORF">PANT111_190164</name>
</gene>
<organism evidence="2 3">
    <name type="scientific">Pantoea brenneri</name>
    <dbReference type="NCBI Taxonomy" id="472694"/>
    <lineage>
        <taxon>Bacteria</taxon>
        <taxon>Pseudomonadati</taxon>
        <taxon>Pseudomonadota</taxon>
        <taxon>Gammaproteobacteria</taxon>
        <taxon>Enterobacterales</taxon>
        <taxon>Erwiniaceae</taxon>
        <taxon>Pantoea</taxon>
    </lineage>
</organism>
<reference evidence="2 3" key="1">
    <citation type="submission" date="2019-10" db="EMBL/GenBank/DDBJ databases">
        <authorList>
            <person name="Karimi E."/>
        </authorList>
    </citation>
    <scope>NUCLEOTIDE SEQUENCE [LARGE SCALE GENOMIC DNA]</scope>
    <source>
        <strain evidence="2">Pantoea sp. 111</strain>
    </source>
</reference>